<dbReference type="KEGG" id="lalw:BTM29_05705"/>
<evidence type="ECO:0000313" key="2">
    <source>
        <dbReference type="EMBL" id="APX72089.1"/>
    </source>
</evidence>
<dbReference type="Pfam" id="PF05709">
    <property type="entry name" value="Sipho_tail"/>
    <property type="match status" value="1"/>
</dbReference>
<dbReference type="Proteomes" id="UP000187499">
    <property type="component" value="Chromosome"/>
</dbReference>
<dbReference type="RefSeq" id="WP_076614592.1">
    <property type="nucleotide sequence ID" value="NZ_CP019323.1"/>
</dbReference>
<dbReference type="AlphaFoldDB" id="A0A1P8Q2R7"/>
<gene>
    <name evidence="2" type="ORF">BTM29_05705</name>
</gene>
<accession>A0A1P8Q2R7</accession>
<feature type="domain" description="Siphovirus-type tail component RIFT-related" evidence="1">
    <location>
        <begin position="66"/>
        <end position="161"/>
    </location>
</feature>
<protein>
    <recommendedName>
        <fullName evidence="1">Siphovirus-type tail component RIFT-related domain-containing protein</fullName>
    </recommendedName>
</protein>
<name>A0A1P8Q2R7_9LACO</name>
<evidence type="ECO:0000313" key="3">
    <source>
        <dbReference type="Proteomes" id="UP000187499"/>
    </source>
</evidence>
<keyword evidence="3" id="KW-1185">Reference proteome</keyword>
<dbReference type="EMBL" id="CP019323">
    <property type="protein sequence ID" value="APX72089.1"/>
    <property type="molecule type" value="Genomic_DNA"/>
</dbReference>
<sequence length="308" mass="35305">MTERVFKDDLATAKPHAYGFSHGHDRPGLPTEPIEVAISSNGENWQSYYDNDEFGRTFCYDWDIPLVNPVEQFQKINTRDGQNLNSSSFDSRDITTTWIIDSNSKAEFLQRFHEIQKFFMSRDGFWLSFGNQPAYKYRVKTRVFTPTYFNDRSASISIIFNNYTGMKESTGTSLEIFDSTKDFFDFGMGIPNTDNLKWKFNTNNFNVFNPSDLVIDPLSQHHFLKIHIKGVGIPTIVNKTTGETFSYSKYLSGNDELVVDGVDPVINGIADGINSNHGTISLNRGYNEFDISGLSNFEVSFEFYFIYF</sequence>
<organism evidence="2 3">
    <name type="scientific">Companilactobacillus allii</name>
    <dbReference type="NCBI Taxonomy" id="1847728"/>
    <lineage>
        <taxon>Bacteria</taxon>
        <taxon>Bacillati</taxon>
        <taxon>Bacillota</taxon>
        <taxon>Bacilli</taxon>
        <taxon>Lactobacillales</taxon>
        <taxon>Lactobacillaceae</taxon>
        <taxon>Companilactobacillus</taxon>
    </lineage>
</organism>
<dbReference type="STRING" id="1847728.BTM29_05705"/>
<reference evidence="3" key="1">
    <citation type="submission" date="2016-12" db="EMBL/GenBank/DDBJ databases">
        <authorList>
            <person name="Jung M.Y."/>
            <person name="Lee S.H."/>
        </authorList>
    </citation>
    <scope>NUCLEOTIDE SEQUENCE [LARGE SCALE GENOMIC DNA]</scope>
    <source>
        <strain evidence="3">WiKim39</strain>
    </source>
</reference>
<dbReference type="InterPro" id="IPR008841">
    <property type="entry name" value="Siphovirus-type_tail_N"/>
</dbReference>
<dbReference type="Gene3D" id="2.40.30.200">
    <property type="match status" value="1"/>
</dbReference>
<dbReference type="OrthoDB" id="2194642at2"/>
<evidence type="ECO:0000259" key="1">
    <source>
        <dbReference type="Pfam" id="PF05709"/>
    </source>
</evidence>
<proteinExistence type="predicted"/>